<dbReference type="CDD" id="cd07197">
    <property type="entry name" value="nitrilase"/>
    <property type="match status" value="1"/>
</dbReference>
<dbReference type="EC" id="4.2.1.-" evidence="2"/>
<dbReference type="PROSITE" id="PS50263">
    <property type="entry name" value="CN_HYDROLASE"/>
    <property type="match status" value="1"/>
</dbReference>
<feature type="domain" description="CN hydrolase" evidence="1">
    <location>
        <begin position="3"/>
        <end position="245"/>
    </location>
</feature>
<dbReference type="InterPro" id="IPR003010">
    <property type="entry name" value="C-N_Hydrolase"/>
</dbReference>
<dbReference type="Gene3D" id="3.60.110.10">
    <property type="entry name" value="Carbon-nitrogen hydrolase"/>
    <property type="match status" value="1"/>
</dbReference>
<dbReference type="RefSeq" id="WP_034557843.1">
    <property type="nucleotide sequence ID" value="NZ_FZML01000003.1"/>
</dbReference>
<keyword evidence="3" id="KW-0378">Hydrolase</keyword>
<evidence type="ECO:0000313" key="3">
    <source>
        <dbReference type="EMBL" id="TLE00863.1"/>
    </source>
</evidence>
<dbReference type="Proteomes" id="UP000255139">
    <property type="component" value="Unassembled WGS sequence"/>
</dbReference>
<dbReference type="Proteomes" id="UP000029922">
    <property type="component" value="Unassembled WGS sequence"/>
</dbReference>
<name>A0A099U0C7_9HELI</name>
<dbReference type="PANTHER" id="PTHR23088">
    <property type="entry name" value="NITRILASE-RELATED"/>
    <property type="match status" value="1"/>
</dbReference>
<dbReference type="GO" id="GO:0016787">
    <property type="term" value="F:hydrolase activity"/>
    <property type="evidence" value="ECO:0007669"/>
    <property type="project" value="UniProtKB-KW"/>
</dbReference>
<evidence type="ECO:0000313" key="4">
    <source>
        <dbReference type="Proteomes" id="UP000029922"/>
    </source>
</evidence>
<reference evidence="3 4" key="1">
    <citation type="journal article" date="2014" name="Genome Announc.">
        <title>Draft genome sequences of eight enterohepatic helicobacter species isolated from both laboratory and wild rodents.</title>
        <authorList>
            <person name="Sheh A."/>
            <person name="Shen Z."/>
            <person name="Fox J.G."/>
        </authorList>
    </citation>
    <scope>NUCLEOTIDE SEQUENCE [LARGE SCALE GENOMIC DNA]</scope>
    <source>
        <strain evidence="3 4">ST1</strain>
    </source>
</reference>
<protein>
    <submittedName>
        <fullName evidence="3">Carbon-nitrogen hydrolase family protein</fullName>
    </submittedName>
    <submittedName>
        <fullName evidence="2">Putative nitrilase/cyanide hydratase</fullName>
        <ecNumber evidence="2">4.2.1.-</ecNumber>
    </submittedName>
</protein>
<reference evidence="2 5" key="2">
    <citation type="submission" date="2018-06" db="EMBL/GenBank/DDBJ databases">
        <authorList>
            <consortium name="Pathogen Informatics"/>
            <person name="Doyle S."/>
        </authorList>
    </citation>
    <scope>NUCLEOTIDE SEQUENCE [LARGE SCALE GENOMIC DNA]</scope>
    <source>
        <strain evidence="2 5">NCTC12714</strain>
    </source>
</reference>
<gene>
    <name evidence="3" type="ORF">LS73_002890</name>
    <name evidence="2" type="ORF">NCTC12714_01446</name>
</gene>
<dbReference type="GO" id="GO:0016829">
    <property type="term" value="F:lyase activity"/>
    <property type="evidence" value="ECO:0007669"/>
    <property type="project" value="UniProtKB-KW"/>
</dbReference>
<evidence type="ECO:0000313" key="2">
    <source>
        <dbReference type="EMBL" id="STQ86635.1"/>
    </source>
</evidence>
<dbReference type="AlphaFoldDB" id="A0A099U0C7"/>
<evidence type="ECO:0000259" key="1">
    <source>
        <dbReference type="PROSITE" id="PS50263"/>
    </source>
</evidence>
<dbReference type="PANTHER" id="PTHR23088:SF27">
    <property type="entry name" value="DEAMINATED GLUTATHIONE AMIDASE"/>
    <property type="match status" value="1"/>
</dbReference>
<sequence>MIFRTFYSIQLQTKGIWQENLDRLESRILKCVDNSFILASEMFLTGFAYQQMDKANDFSNLATKKLKELSTNKTIAITMMQKSGEQYINLCKVFHKGKIIHTQPKVKLFALGEEHLYFKPGKIEDIKIFQIDNIPCAVLNCFEIRFIELWQRVRGAKVVFVPAAWGKTRKVHFQTLTRALAIANQCFVIASSCAGEEYAKGSCIITPYGTVYKNDSKDIISASINLSEADKMRSHIDTGVSNAAT</sequence>
<organism evidence="2 5">
    <name type="scientific">Helicobacter muridarum</name>
    <dbReference type="NCBI Taxonomy" id="216"/>
    <lineage>
        <taxon>Bacteria</taxon>
        <taxon>Pseudomonadati</taxon>
        <taxon>Campylobacterota</taxon>
        <taxon>Epsilonproteobacteria</taxon>
        <taxon>Campylobacterales</taxon>
        <taxon>Helicobacteraceae</taxon>
        <taxon>Helicobacter</taxon>
    </lineage>
</organism>
<dbReference type="STRING" id="216.LS73_04380"/>
<proteinExistence type="predicted"/>
<dbReference type="InterPro" id="IPR036526">
    <property type="entry name" value="C-N_Hydrolase_sf"/>
</dbReference>
<dbReference type="Pfam" id="PF00795">
    <property type="entry name" value="CN_hydrolase"/>
    <property type="match status" value="1"/>
</dbReference>
<keyword evidence="2" id="KW-0456">Lyase</keyword>
<keyword evidence="5" id="KW-1185">Reference proteome</keyword>
<dbReference type="OrthoDB" id="9811121at2"/>
<accession>A0A099U0C7</accession>
<dbReference type="EMBL" id="UGJE01000002">
    <property type="protein sequence ID" value="STQ86635.1"/>
    <property type="molecule type" value="Genomic_DNA"/>
</dbReference>
<dbReference type="EMBL" id="JRPD02000004">
    <property type="protein sequence ID" value="TLE00863.1"/>
    <property type="molecule type" value="Genomic_DNA"/>
</dbReference>
<evidence type="ECO:0000313" key="5">
    <source>
        <dbReference type="Proteomes" id="UP000255139"/>
    </source>
</evidence>
<dbReference type="SUPFAM" id="SSF56317">
    <property type="entry name" value="Carbon-nitrogen hydrolase"/>
    <property type="match status" value="1"/>
</dbReference>